<keyword evidence="3" id="KW-1185">Reference proteome</keyword>
<dbReference type="PROSITE" id="PS50878">
    <property type="entry name" value="RT_POL"/>
    <property type="match status" value="1"/>
</dbReference>
<gene>
    <name evidence="2" type="ORF">Cni_G25745</name>
</gene>
<protein>
    <recommendedName>
        <fullName evidence="1">Reverse transcriptase domain-containing protein</fullName>
    </recommendedName>
</protein>
<feature type="domain" description="Reverse transcriptase" evidence="1">
    <location>
        <begin position="39"/>
        <end position="316"/>
    </location>
</feature>
<evidence type="ECO:0000313" key="2">
    <source>
        <dbReference type="EMBL" id="WOL16957.1"/>
    </source>
</evidence>
<reference evidence="2 3" key="1">
    <citation type="submission" date="2023-10" db="EMBL/GenBank/DDBJ databases">
        <title>Chromosome-scale genome assembly provides insights into flower coloration mechanisms of Canna indica.</title>
        <authorList>
            <person name="Li C."/>
        </authorList>
    </citation>
    <scope>NUCLEOTIDE SEQUENCE [LARGE SCALE GENOMIC DNA]</scope>
    <source>
        <tissue evidence="2">Flower</tissue>
    </source>
</reference>
<dbReference type="CDD" id="cd01650">
    <property type="entry name" value="RT_nLTR_like"/>
    <property type="match status" value="1"/>
</dbReference>
<dbReference type="PANTHER" id="PTHR19446">
    <property type="entry name" value="REVERSE TRANSCRIPTASES"/>
    <property type="match status" value="1"/>
</dbReference>
<name>A0AAQ3L0K7_9LILI</name>
<dbReference type="InterPro" id="IPR043502">
    <property type="entry name" value="DNA/RNA_pol_sf"/>
</dbReference>
<organism evidence="2 3">
    <name type="scientific">Canna indica</name>
    <name type="common">Indian-shot</name>
    <dbReference type="NCBI Taxonomy" id="4628"/>
    <lineage>
        <taxon>Eukaryota</taxon>
        <taxon>Viridiplantae</taxon>
        <taxon>Streptophyta</taxon>
        <taxon>Embryophyta</taxon>
        <taxon>Tracheophyta</taxon>
        <taxon>Spermatophyta</taxon>
        <taxon>Magnoliopsida</taxon>
        <taxon>Liliopsida</taxon>
        <taxon>Zingiberales</taxon>
        <taxon>Cannaceae</taxon>
        <taxon>Canna</taxon>
    </lineage>
</organism>
<dbReference type="AlphaFoldDB" id="A0AAQ3L0K7"/>
<dbReference type="EMBL" id="CP136897">
    <property type="protein sequence ID" value="WOL16957.1"/>
    <property type="molecule type" value="Genomic_DNA"/>
</dbReference>
<dbReference type="Proteomes" id="UP001327560">
    <property type="component" value="Chromosome 8"/>
</dbReference>
<evidence type="ECO:0000313" key="3">
    <source>
        <dbReference type="Proteomes" id="UP001327560"/>
    </source>
</evidence>
<accession>A0AAQ3L0K7</accession>
<proteinExistence type="predicted"/>
<dbReference type="Pfam" id="PF00078">
    <property type="entry name" value="RVT_1"/>
    <property type="match status" value="1"/>
</dbReference>
<sequence length="424" mass="47649">MAIKSLGKDKAPGPDGLTAEFFLATWNIIDKDFVAFLENLLFEGGDWARLNKAFIILIPKVEGAEDIAQFRPISLTSGALRVLSKTLALRLKPHMPSLVGDTQCAFLKGISTQYSFMAANELIHLCKRSDTDALLIKLDMTQAFDSIGWNFLLEILRKRGFSSLWVHWIKCLLCSGESAIMINGIPSKWFRHKKGLRQGDPLSPYLFLLVADIFSRMMRKVNSEGLISGIDSGGNKELTNLEFADDFIIFTRGIGEDLRNIKLLLRAFGFLSGLQVNLKKTMVIHILNDTTKAQRAANLLGCKAKNFPIKYLGLPLRNGRLTRDDWRKCWIADHSTGTWSAIWKGIYGAKQMFTMSLENKVGNGDNTLLWLDRWWLNHRLADLFPTLYHLSHHKLGSVSWSSLMGLGLGLVPGPSSMYISILMK</sequence>
<dbReference type="SUPFAM" id="SSF56672">
    <property type="entry name" value="DNA/RNA polymerases"/>
    <property type="match status" value="1"/>
</dbReference>
<dbReference type="InterPro" id="IPR000477">
    <property type="entry name" value="RT_dom"/>
</dbReference>
<evidence type="ECO:0000259" key="1">
    <source>
        <dbReference type="PROSITE" id="PS50878"/>
    </source>
</evidence>